<reference evidence="4" key="3">
    <citation type="submission" date="2016-06" db="EMBL/GenBank/DDBJ databases">
        <authorList>
            <person name="Kjaerup R.B."/>
            <person name="Dalgaard T.S."/>
            <person name="Juul-Madsen H.R."/>
        </authorList>
    </citation>
    <scope>NUCLEOTIDE SEQUENCE</scope>
    <source>
        <strain evidence="4">R7ANS::ICEMlSym2042</strain>
    </source>
</reference>
<reference evidence="5 6" key="1">
    <citation type="submission" date="2016-05" db="EMBL/GenBank/DDBJ databases">
        <authorList>
            <person name="Ramsay J.P."/>
        </authorList>
    </citation>
    <scope>NUCLEOTIDE SEQUENCE [LARGE SCALE GENOMIC DNA]</scope>
    <source>
        <strain evidence="5 6">NZP2042</strain>
    </source>
</reference>
<dbReference type="InterPro" id="IPR000089">
    <property type="entry name" value="Biotin_lipoyl"/>
</dbReference>
<dbReference type="CDD" id="cd06849">
    <property type="entry name" value="lipoyl_domain"/>
    <property type="match status" value="1"/>
</dbReference>
<dbReference type="SUPFAM" id="SSF51230">
    <property type="entry name" value="Single hybrid motif"/>
    <property type="match status" value="1"/>
</dbReference>
<evidence type="ECO:0000313" key="4">
    <source>
        <dbReference type="EMBL" id="OBP77893.1"/>
    </source>
</evidence>
<comment type="cofactor">
    <cofactor evidence="1">
        <name>(R)-lipoate</name>
        <dbReference type="ChEBI" id="CHEBI:83088"/>
    </cofactor>
</comment>
<evidence type="ECO:0000313" key="7">
    <source>
        <dbReference type="Proteomes" id="UP000093748"/>
    </source>
</evidence>
<dbReference type="RefSeq" id="WP_065005222.1">
    <property type="nucleotide sequence ID" value="NZ_CP033334.1"/>
</dbReference>
<evidence type="ECO:0000313" key="5">
    <source>
        <dbReference type="EMBL" id="OBQ69848.1"/>
    </source>
</evidence>
<feature type="domain" description="Lipoyl-binding" evidence="3">
    <location>
        <begin position="2"/>
        <end position="77"/>
    </location>
</feature>
<keyword evidence="2" id="KW-0450">Lipoyl</keyword>
<dbReference type="Pfam" id="PF00364">
    <property type="entry name" value="Biotin_lipoyl"/>
    <property type="match status" value="1"/>
</dbReference>
<accession>A0A1A5QQ57</accession>
<dbReference type="PROSITE" id="PS50968">
    <property type="entry name" value="BIOTINYL_LIPOYL"/>
    <property type="match status" value="1"/>
</dbReference>
<dbReference type="Proteomes" id="UP000093737">
    <property type="component" value="Unassembled WGS sequence"/>
</dbReference>
<dbReference type="EMBL" id="LZTJ01000010">
    <property type="protein sequence ID" value="OBP77893.1"/>
    <property type="molecule type" value="Genomic_DNA"/>
</dbReference>
<dbReference type="Proteomes" id="UP000093748">
    <property type="component" value="Unassembled WGS sequence"/>
</dbReference>
<dbReference type="GO" id="GO:0006086">
    <property type="term" value="P:pyruvate decarboxylation to acetyl-CoA"/>
    <property type="evidence" value="ECO:0007669"/>
    <property type="project" value="InterPro"/>
</dbReference>
<evidence type="ECO:0000256" key="1">
    <source>
        <dbReference type="ARBA" id="ARBA00001938"/>
    </source>
</evidence>
<dbReference type="AlphaFoldDB" id="A0A1A5QQ57"/>
<protein>
    <submittedName>
        <fullName evidence="4">Biotin attachment protein</fullName>
    </submittedName>
</protein>
<dbReference type="GO" id="GO:0045254">
    <property type="term" value="C:pyruvate dehydrogenase complex"/>
    <property type="evidence" value="ECO:0007669"/>
    <property type="project" value="InterPro"/>
</dbReference>
<proteinExistence type="predicted"/>
<dbReference type="PROSITE" id="PS00189">
    <property type="entry name" value="LIPOYL"/>
    <property type="match status" value="1"/>
</dbReference>
<comment type="caution">
    <text evidence="4">The sequence shown here is derived from an EMBL/GenBank/DDBJ whole genome shotgun (WGS) entry which is preliminary data.</text>
</comment>
<evidence type="ECO:0000313" key="6">
    <source>
        <dbReference type="Proteomes" id="UP000093737"/>
    </source>
</evidence>
<dbReference type="PANTHER" id="PTHR23151:SF90">
    <property type="entry name" value="DIHYDROLIPOYLLYSINE-RESIDUE ACETYLTRANSFERASE COMPONENT OF PYRUVATE DEHYDROGENASE COMPLEX, MITOCHONDRIAL-RELATED"/>
    <property type="match status" value="1"/>
</dbReference>
<dbReference type="InterPro" id="IPR011053">
    <property type="entry name" value="Single_hybrid_motif"/>
</dbReference>
<dbReference type="Gene3D" id="2.40.50.100">
    <property type="match status" value="1"/>
</dbReference>
<dbReference type="EMBL" id="LYTK01000006">
    <property type="protein sequence ID" value="OBQ69848.1"/>
    <property type="molecule type" value="Genomic_DNA"/>
</dbReference>
<dbReference type="PANTHER" id="PTHR23151">
    <property type="entry name" value="DIHYDROLIPOAMIDE ACETYL/SUCCINYL-TRANSFERASE-RELATED"/>
    <property type="match status" value="1"/>
</dbReference>
<evidence type="ECO:0000256" key="2">
    <source>
        <dbReference type="ARBA" id="ARBA00022823"/>
    </source>
</evidence>
<sequence length="78" mass="8106">MTTDIILPSSGMGIEEATIVRWLKSVGDEVVEGEPVAEVETAKATVEVEAPASGRLATIVAPEGKTVEINAIIGTIED</sequence>
<reference evidence="7" key="2">
    <citation type="submission" date="2016-06" db="EMBL/GenBank/DDBJ databases">
        <title>NZP2037 Pacbio-Illumina hybrid assembly.</title>
        <authorList>
            <person name="Ramsay J.P."/>
        </authorList>
    </citation>
    <scope>NUCLEOTIDE SEQUENCE [LARGE SCALE GENOMIC DNA]</scope>
    <source>
        <strain evidence="7">R7ANS::ICEMlSym2042</strain>
    </source>
</reference>
<dbReference type="InterPro" id="IPR045257">
    <property type="entry name" value="E2/Pdx1"/>
</dbReference>
<name>A0A1A5QQ57_RHILI</name>
<gene>
    <name evidence="5" type="ORF">A8145_28970</name>
    <name evidence="4" type="ORF">BAE39_30855</name>
</gene>
<dbReference type="InterPro" id="IPR003016">
    <property type="entry name" value="2-oxoA_DH_lipoyl-BS"/>
</dbReference>
<organism evidence="4 7">
    <name type="scientific">Rhizobium loti</name>
    <name type="common">Mesorhizobium loti</name>
    <dbReference type="NCBI Taxonomy" id="381"/>
    <lineage>
        <taxon>Bacteria</taxon>
        <taxon>Pseudomonadati</taxon>
        <taxon>Pseudomonadota</taxon>
        <taxon>Alphaproteobacteria</taxon>
        <taxon>Hyphomicrobiales</taxon>
        <taxon>Phyllobacteriaceae</taxon>
        <taxon>Mesorhizobium</taxon>
    </lineage>
</organism>
<evidence type="ECO:0000259" key="3">
    <source>
        <dbReference type="PROSITE" id="PS50968"/>
    </source>
</evidence>